<feature type="transmembrane region" description="Helical" evidence="1">
    <location>
        <begin position="12"/>
        <end position="32"/>
    </location>
</feature>
<protein>
    <submittedName>
        <fullName evidence="2">Uncharacterized protein</fullName>
    </submittedName>
</protein>
<dbReference type="Proteomes" id="UP000824410">
    <property type="component" value="Unassembled WGS sequence"/>
</dbReference>
<name>A0AAP2K1J9_PRORE</name>
<keyword evidence="1" id="KW-0472">Membrane</keyword>
<organism evidence="2 3">
    <name type="scientific">Providencia rettgeri</name>
    <dbReference type="NCBI Taxonomy" id="587"/>
    <lineage>
        <taxon>Bacteria</taxon>
        <taxon>Pseudomonadati</taxon>
        <taxon>Pseudomonadota</taxon>
        <taxon>Gammaproteobacteria</taxon>
        <taxon>Enterobacterales</taxon>
        <taxon>Morganellaceae</taxon>
        <taxon>Providencia</taxon>
    </lineage>
</organism>
<gene>
    <name evidence="2" type="ORF">EX242_21165</name>
</gene>
<evidence type="ECO:0000256" key="1">
    <source>
        <dbReference type="SAM" id="Phobius"/>
    </source>
</evidence>
<accession>A0AAP2K1J9</accession>
<keyword evidence="1" id="KW-1133">Transmembrane helix</keyword>
<dbReference type="RefSeq" id="WP_131681001.1">
    <property type="nucleotide sequence ID" value="NZ_SHCZ01000029.1"/>
</dbReference>
<dbReference type="EMBL" id="SHDO01000034">
    <property type="protein sequence ID" value="MBX6982752.1"/>
    <property type="molecule type" value="Genomic_DNA"/>
</dbReference>
<evidence type="ECO:0000313" key="3">
    <source>
        <dbReference type="Proteomes" id="UP000824410"/>
    </source>
</evidence>
<evidence type="ECO:0000313" key="2">
    <source>
        <dbReference type="EMBL" id="MBX6982752.1"/>
    </source>
</evidence>
<dbReference type="AlphaFoldDB" id="A0AAP2K1J9"/>
<reference evidence="2" key="1">
    <citation type="submission" date="2019-02" db="EMBL/GenBank/DDBJ databases">
        <title>Genomic characterization of isolates from hospital effluents in KZN, South Africa.</title>
        <authorList>
            <person name="Ntshobeni N."/>
            <person name="Allam M."/>
            <person name="Ismail A."/>
            <person name="Amoako D."/>
            <person name="Essack S."/>
            <person name="Chenia H."/>
        </authorList>
    </citation>
    <scope>NUCLEOTIDE SEQUENCE</scope>
    <source>
        <strain evidence="2">AFE97_S1</strain>
    </source>
</reference>
<comment type="caution">
    <text evidence="2">The sequence shown here is derived from an EMBL/GenBank/DDBJ whole genome shotgun (WGS) entry which is preliminary data.</text>
</comment>
<keyword evidence="1" id="KW-0812">Transmembrane</keyword>
<proteinExistence type="predicted"/>
<sequence length="164" mass="18265">MNIFDPTVFPAVTALLGSIFGVLASILSGLYMESRKHKRNVETYSAGFIAEVESLASIIRYRGYVTELETAITSLPPNERMIISILIPNSYSRFYDTNIAYVGLLKPMTAKNLVTFHQLLQSVVQDFKPESALSTLGHDHGSLNQLIDLLNKALFLADEIKKNK</sequence>